<evidence type="ECO:0000313" key="10">
    <source>
        <dbReference type="Proteomes" id="UP000440668"/>
    </source>
</evidence>
<dbReference type="RefSeq" id="WP_024841029.1">
    <property type="nucleotide sequence ID" value="NZ_JAAFAN010000024.1"/>
</dbReference>
<gene>
    <name evidence="8" type="ORF">GJV82_19030</name>
    <name evidence="9" type="ORF">GYH36_09035</name>
</gene>
<reference evidence="9 11" key="3">
    <citation type="journal article" date="2021" name="Arch. Microbiol.">
        <title>Cellulosimicrobium fucosivorans sp. nov., isolated from San Elijo Lagoon, contains a fucose metabolic pathway linked to carotenoid production.</title>
        <authorList>
            <person name="Aviles F.A."/>
            <person name="Kyndt J.A."/>
        </authorList>
    </citation>
    <scope>NUCLEOTIDE SEQUENCE [LARGE SCALE GENOMIC DNA]</scope>
    <source>
        <strain evidence="9 11">SE3</strain>
    </source>
</reference>
<comment type="catalytic activity">
    <reaction evidence="4 5">
        <text>an acyl phosphate + H2O = a carboxylate + phosphate + H(+)</text>
        <dbReference type="Rhea" id="RHEA:14965"/>
        <dbReference type="ChEBI" id="CHEBI:15377"/>
        <dbReference type="ChEBI" id="CHEBI:15378"/>
        <dbReference type="ChEBI" id="CHEBI:29067"/>
        <dbReference type="ChEBI" id="CHEBI:43474"/>
        <dbReference type="ChEBI" id="CHEBI:59918"/>
        <dbReference type="EC" id="3.6.1.7"/>
    </reaction>
</comment>
<dbReference type="InterPro" id="IPR017968">
    <property type="entry name" value="Acylphosphatase_CS"/>
</dbReference>
<dbReference type="EMBL" id="JAAFAN010000024">
    <property type="protein sequence ID" value="NDO89607.1"/>
    <property type="molecule type" value="Genomic_DNA"/>
</dbReference>
<evidence type="ECO:0000313" key="9">
    <source>
        <dbReference type="EMBL" id="NDO89607.1"/>
    </source>
</evidence>
<comment type="similarity">
    <text evidence="1 6">Belongs to the acylphosphatase family.</text>
</comment>
<keyword evidence="11" id="KW-1185">Reference proteome</keyword>
<dbReference type="Proteomes" id="UP000440668">
    <property type="component" value="Unassembled WGS sequence"/>
</dbReference>
<dbReference type="Proteomes" id="UP000471672">
    <property type="component" value="Unassembled WGS sequence"/>
</dbReference>
<dbReference type="GeneID" id="32509960"/>
<dbReference type="EC" id="3.6.1.7" evidence="2 5"/>
<evidence type="ECO:0000256" key="2">
    <source>
        <dbReference type="ARBA" id="ARBA00012150"/>
    </source>
</evidence>
<dbReference type="PANTHER" id="PTHR47268">
    <property type="entry name" value="ACYLPHOSPHATASE"/>
    <property type="match status" value="1"/>
</dbReference>
<accession>A0A6N7ZNI1</accession>
<feature type="active site" evidence="5">
    <location>
        <position position="42"/>
    </location>
</feature>
<reference evidence="9" key="2">
    <citation type="submission" date="2020-01" db="EMBL/GenBank/DDBJ databases">
        <authorList>
            <person name="Aviles F."/>
            <person name="Meyer T.E."/>
            <person name="Kyndt J.A."/>
        </authorList>
    </citation>
    <scope>NUCLEOTIDE SEQUENCE</scope>
    <source>
        <strain evidence="9">SE3</strain>
    </source>
</reference>
<feature type="domain" description="Acylphosphatase-like" evidence="7">
    <location>
        <begin position="9"/>
        <end position="86"/>
    </location>
</feature>
<dbReference type="SUPFAM" id="SSF54975">
    <property type="entry name" value="Acylphosphatase/BLUF domain-like"/>
    <property type="match status" value="1"/>
</dbReference>
<dbReference type="PANTHER" id="PTHR47268:SF4">
    <property type="entry name" value="ACYLPHOSPHATASE"/>
    <property type="match status" value="1"/>
</dbReference>
<name>A0A6N7ZNI1_9MICO</name>
<dbReference type="InterPro" id="IPR020456">
    <property type="entry name" value="Acylphosphatase"/>
</dbReference>
<feature type="active site" evidence="5">
    <location>
        <position position="24"/>
    </location>
</feature>
<sequence>MTAHGGAATVRAVVHGRVQGVGFRWATRERLGALGLDGTATNLPDGTVEVTASGAPEAVGRLVSWLRDGPTPGRVTRVDVDTAPGE</sequence>
<evidence type="ECO:0000313" key="8">
    <source>
        <dbReference type="EMBL" id="MTG91012.1"/>
    </source>
</evidence>
<keyword evidence="5" id="KW-0378">Hydrolase</keyword>
<evidence type="ECO:0000313" key="11">
    <source>
        <dbReference type="Proteomes" id="UP000471672"/>
    </source>
</evidence>
<protein>
    <recommendedName>
        <fullName evidence="3 5">acylphosphatase</fullName>
        <ecNumber evidence="2 5">3.6.1.7</ecNumber>
    </recommendedName>
</protein>
<evidence type="ECO:0000256" key="3">
    <source>
        <dbReference type="ARBA" id="ARBA00015991"/>
    </source>
</evidence>
<evidence type="ECO:0000256" key="1">
    <source>
        <dbReference type="ARBA" id="ARBA00005614"/>
    </source>
</evidence>
<proteinExistence type="inferred from homology"/>
<dbReference type="AlphaFoldDB" id="A0A6N7ZNI1"/>
<dbReference type="EMBL" id="WMKA01000090">
    <property type="protein sequence ID" value="MTG91012.1"/>
    <property type="molecule type" value="Genomic_DNA"/>
</dbReference>
<evidence type="ECO:0000256" key="5">
    <source>
        <dbReference type="PROSITE-ProRule" id="PRU00520"/>
    </source>
</evidence>
<reference evidence="8 10" key="1">
    <citation type="submission" date="2019-11" db="EMBL/GenBank/DDBJ databases">
        <title>Cellulosimicrobium composti sp. nov. isolated from a compost.</title>
        <authorList>
            <person name="Yang Y."/>
        </authorList>
    </citation>
    <scope>NUCLEOTIDE SEQUENCE [LARGE SCALE GENOMIC DNA]</scope>
    <source>
        <strain evidence="8 10">BIT-GX5</strain>
    </source>
</reference>
<organism evidence="8 10">
    <name type="scientific">Cellulosimicrobium composti</name>
    <dbReference type="NCBI Taxonomy" id="2672572"/>
    <lineage>
        <taxon>Bacteria</taxon>
        <taxon>Bacillati</taxon>
        <taxon>Actinomycetota</taxon>
        <taxon>Actinomycetes</taxon>
        <taxon>Micrococcales</taxon>
        <taxon>Promicromonosporaceae</taxon>
        <taxon>Cellulosimicrobium</taxon>
    </lineage>
</organism>
<dbReference type="InterPro" id="IPR001792">
    <property type="entry name" value="Acylphosphatase-like_dom"/>
</dbReference>
<dbReference type="PROSITE" id="PS00150">
    <property type="entry name" value="ACYLPHOSPHATASE_1"/>
    <property type="match status" value="1"/>
</dbReference>
<evidence type="ECO:0000256" key="4">
    <source>
        <dbReference type="ARBA" id="ARBA00047645"/>
    </source>
</evidence>
<dbReference type="InterPro" id="IPR036046">
    <property type="entry name" value="Acylphosphatase-like_dom_sf"/>
</dbReference>
<evidence type="ECO:0000259" key="7">
    <source>
        <dbReference type="PROSITE" id="PS51160"/>
    </source>
</evidence>
<dbReference type="GO" id="GO:0003998">
    <property type="term" value="F:acylphosphatase activity"/>
    <property type="evidence" value="ECO:0007669"/>
    <property type="project" value="UniProtKB-EC"/>
</dbReference>
<evidence type="ECO:0000256" key="6">
    <source>
        <dbReference type="RuleBase" id="RU004168"/>
    </source>
</evidence>
<dbReference type="Gene3D" id="3.30.70.100">
    <property type="match status" value="1"/>
</dbReference>
<dbReference type="Pfam" id="PF00708">
    <property type="entry name" value="Acylphosphatase"/>
    <property type="match status" value="1"/>
</dbReference>
<dbReference type="PROSITE" id="PS51160">
    <property type="entry name" value="ACYLPHOSPHATASE_3"/>
    <property type="match status" value="1"/>
</dbReference>
<comment type="caution">
    <text evidence="8">The sequence shown here is derived from an EMBL/GenBank/DDBJ whole genome shotgun (WGS) entry which is preliminary data.</text>
</comment>